<dbReference type="EMBL" id="VUJX02000001">
    <property type="protein sequence ID" value="KAL0943373.1"/>
    <property type="molecule type" value="Genomic_DNA"/>
</dbReference>
<sequence>MERYLPNYEGHPRNLDLDMPQQGTGYQLAQDTNNTVNHTNTNDGQVHTPTIKSILFSMSTPPADTMMTNTWRAQNIPVPDHYLEKRLEALFTVKYGIATYELLISCFEPNRRQDGRGCYMATNALNPMEQLLKTVTNAAEDEKFRNHLKDLSQMVIASCKLWINPFIARGKAQTYRLQLIEPVSPIQSNTLIPWDMSIWSDHRIHEALAELVFTANGFSLRYLKDGPGRGFW</sequence>
<accession>A0ACC3ZGU7</accession>
<comment type="caution">
    <text evidence="1">The sequence shown here is derived from an EMBL/GenBank/DDBJ whole genome shotgun (WGS) entry which is preliminary data.</text>
</comment>
<reference evidence="1 2" key="1">
    <citation type="journal article" date="2020" name="Phytopathology">
        <title>Genome Sequence Resources of Colletotrichum truncatum, C. plurivorum, C. musicola, and C. sojae: Four Species Pathogenic to Soybean (Glycine max).</title>
        <authorList>
            <person name="Rogerio F."/>
            <person name="Boufleur T.R."/>
            <person name="Ciampi-Guillardi M."/>
            <person name="Sukno S.A."/>
            <person name="Thon M.R."/>
            <person name="Massola Junior N.S."/>
            <person name="Baroncelli R."/>
        </authorList>
    </citation>
    <scope>NUCLEOTIDE SEQUENCE [LARGE SCALE GENOMIC DNA]</scope>
    <source>
        <strain evidence="1 2">CMES1059</strain>
    </source>
</reference>
<dbReference type="Proteomes" id="UP000805649">
    <property type="component" value="Unassembled WGS sequence"/>
</dbReference>
<gene>
    <name evidence="1" type="ORF">CTRU02_201259</name>
</gene>
<evidence type="ECO:0000313" key="2">
    <source>
        <dbReference type="Proteomes" id="UP000805649"/>
    </source>
</evidence>
<proteinExistence type="predicted"/>
<protein>
    <submittedName>
        <fullName evidence="1">Uncharacterized protein</fullName>
    </submittedName>
</protein>
<keyword evidence="2" id="KW-1185">Reference proteome</keyword>
<name>A0ACC3ZGU7_COLTU</name>
<organism evidence="1 2">
    <name type="scientific">Colletotrichum truncatum</name>
    <name type="common">Anthracnose fungus</name>
    <name type="synonym">Colletotrichum capsici</name>
    <dbReference type="NCBI Taxonomy" id="5467"/>
    <lineage>
        <taxon>Eukaryota</taxon>
        <taxon>Fungi</taxon>
        <taxon>Dikarya</taxon>
        <taxon>Ascomycota</taxon>
        <taxon>Pezizomycotina</taxon>
        <taxon>Sordariomycetes</taxon>
        <taxon>Hypocreomycetidae</taxon>
        <taxon>Glomerellales</taxon>
        <taxon>Glomerellaceae</taxon>
        <taxon>Colletotrichum</taxon>
        <taxon>Colletotrichum truncatum species complex</taxon>
    </lineage>
</organism>
<evidence type="ECO:0000313" key="1">
    <source>
        <dbReference type="EMBL" id="KAL0943373.1"/>
    </source>
</evidence>